<name>A0A238YR45_9RHOB</name>
<dbReference type="InterPro" id="IPR002491">
    <property type="entry name" value="ABC_transptr_periplasmic_BD"/>
</dbReference>
<dbReference type="PROSITE" id="PS50983">
    <property type="entry name" value="FE_B12_PBP"/>
    <property type="match status" value="1"/>
</dbReference>
<dbReference type="Proteomes" id="UP000198417">
    <property type="component" value="Unassembled WGS sequence"/>
</dbReference>
<dbReference type="InterPro" id="IPR050902">
    <property type="entry name" value="ABC_Transporter_SBP"/>
</dbReference>
<evidence type="ECO:0000313" key="2">
    <source>
        <dbReference type="EMBL" id="SNR73452.1"/>
    </source>
</evidence>
<dbReference type="Pfam" id="PF01497">
    <property type="entry name" value="Peripla_BP_2"/>
    <property type="match status" value="1"/>
</dbReference>
<dbReference type="PANTHER" id="PTHR30535:SF4">
    <property type="entry name" value="HEMIN-BINDING PERIPLASMIC PROTEIN HMUT"/>
    <property type="match status" value="1"/>
</dbReference>
<dbReference type="RefSeq" id="WP_245841048.1">
    <property type="nucleotide sequence ID" value="NZ_FZNN01000019.1"/>
</dbReference>
<gene>
    <name evidence="2" type="ORF">SAMN06265370_11947</name>
</gene>
<dbReference type="PANTHER" id="PTHR30535">
    <property type="entry name" value="VITAMIN B12-BINDING PROTEIN"/>
    <property type="match status" value="1"/>
</dbReference>
<sequence>MSGLFNMHGPRWLLIITVVLASALVFGSAAEAGADTGKSDRIVSLGGSVTEIIYALGAGSRVIARDTTSSFPPEAEKLPDVGYLRALSPEGVLSVSPGLIIAEEGAGPPETIDVLRNAKLPYFEIPESYDRAGIVSKILAVGDAINEAEKARVLANALDASLGAAQARAEARGIEHRKRVLFILSTQNDRILASGTGTAAAGIIALAGGDNAVTSFEGYKPLTDEAIIAAAPDVILMMDRGGDHGAANGELLAMPAVTLTPAGKSGAVVRMDGLYLLGFGPRTADAVNDLSAALYGG</sequence>
<proteinExistence type="predicted"/>
<dbReference type="Gene3D" id="3.40.50.1980">
    <property type="entry name" value="Nitrogenase molybdenum iron protein domain"/>
    <property type="match status" value="2"/>
</dbReference>
<evidence type="ECO:0000313" key="3">
    <source>
        <dbReference type="Proteomes" id="UP000198417"/>
    </source>
</evidence>
<dbReference type="EMBL" id="FZNN01000019">
    <property type="protein sequence ID" value="SNR73452.1"/>
    <property type="molecule type" value="Genomic_DNA"/>
</dbReference>
<dbReference type="AlphaFoldDB" id="A0A238YR45"/>
<dbReference type="SUPFAM" id="SSF53807">
    <property type="entry name" value="Helical backbone' metal receptor"/>
    <property type="match status" value="1"/>
</dbReference>
<organism evidence="2 3">
    <name type="scientific">Puniceibacterium sediminis</name>
    <dbReference type="NCBI Taxonomy" id="1608407"/>
    <lineage>
        <taxon>Bacteria</taxon>
        <taxon>Pseudomonadati</taxon>
        <taxon>Pseudomonadota</taxon>
        <taxon>Alphaproteobacteria</taxon>
        <taxon>Rhodobacterales</taxon>
        <taxon>Paracoccaceae</taxon>
        <taxon>Puniceibacterium</taxon>
    </lineage>
</organism>
<dbReference type="CDD" id="cd01149">
    <property type="entry name" value="HutB"/>
    <property type="match status" value="1"/>
</dbReference>
<protein>
    <submittedName>
        <fullName evidence="2">Iron complex transport system substrate-binding protein</fullName>
    </submittedName>
</protein>
<reference evidence="2 3" key="1">
    <citation type="submission" date="2017-06" db="EMBL/GenBank/DDBJ databases">
        <authorList>
            <person name="Kim H.J."/>
            <person name="Triplett B.A."/>
        </authorList>
    </citation>
    <scope>NUCLEOTIDE SEQUENCE [LARGE SCALE GENOMIC DNA]</scope>
    <source>
        <strain evidence="2 3">DSM 29052</strain>
    </source>
</reference>
<keyword evidence="3" id="KW-1185">Reference proteome</keyword>
<accession>A0A238YR45</accession>
<evidence type="ECO:0000259" key="1">
    <source>
        <dbReference type="PROSITE" id="PS50983"/>
    </source>
</evidence>
<feature type="domain" description="Fe/B12 periplasmic-binding" evidence="1">
    <location>
        <begin position="41"/>
        <end position="297"/>
    </location>
</feature>